<protein>
    <submittedName>
        <fullName evidence="1">Uncharacterized protein</fullName>
    </submittedName>
</protein>
<dbReference type="AlphaFoldDB" id="A0A0N0NM39"/>
<dbReference type="RefSeq" id="XP_017999722.1">
    <property type="nucleotide sequence ID" value="XM_018143350.1"/>
</dbReference>
<accession>A0A0N0NM39</accession>
<dbReference type="EMBL" id="LFJN01000014">
    <property type="protein sequence ID" value="KPI39759.1"/>
    <property type="molecule type" value="Genomic_DNA"/>
</dbReference>
<dbReference type="GeneID" id="28735230"/>
<reference evidence="1 2" key="1">
    <citation type="submission" date="2015-06" db="EMBL/GenBank/DDBJ databases">
        <title>Draft genome of the ant-associated black yeast Phialophora attae CBS 131958.</title>
        <authorList>
            <person name="Moreno L.F."/>
            <person name="Stielow B.J."/>
            <person name="de Hoog S."/>
            <person name="Vicente V.A."/>
            <person name="Weiss V.A."/>
            <person name="de Vries M."/>
            <person name="Cruz L.M."/>
            <person name="Souza E.M."/>
        </authorList>
    </citation>
    <scope>NUCLEOTIDE SEQUENCE [LARGE SCALE GENOMIC DNA]</scope>
    <source>
        <strain evidence="1 2">CBS 131958</strain>
    </source>
</reference>
<dbReference type="OrthoDB" id="4540498at2759"/>
<organism evidence="1 2">
    <name type="scientific">Cyphellophora attinorum</name>
    <dbReference type="NCBI Taxonomy" id="1664694"/>
    <lineage>
        <taxon>Eukaryota</taxon>
        <taxon>Fungi</taxon>
        <taxon>Dikarya</taxon>
        <taxon>Ascomycota</taxon>
        <taxon>Pezizomycotina</taxon>
        <taxon>Eurotiomycetes</taxon>
        <taxon>Chaetothyriomycetidae</taxon>
        <taxon>Chaetothyriales</taxon>
        <taxon>Cyphellophoraceae</taxon>
        <taxon>Cyphellophora</taxon>
    </lineage>
</organism>
<gene>
    <name evidence="1" type="ORF">AB675_3310</name>
</gene>
<dbReference type="VEuPathDB" id="FungiDB:AB675_3310"/>
<evidence type="ECO:0000313" key="1">
    <source>
        <dbReference type="EMBL" id="KPI39759.1"/>
    </source>
</evidence>
<proteinExistence type="predicted"/>
<sequence>MSLSEPRKSCNAAIPPSVIETYHRLRAGVRRQVTWKLLSERIEIWPDREHLMYLSAVLLELPLLRLWKDKKLYCMPCERCGGVVFGNEVVGMCEHCQRAVELRINPLVLGLLSDETAGLRGEHNLLVADEVWEKLFGLGQGTGNDEAISEKWLRERERIVRYQRFTWVLLWVRGWDGGRLVVVDVLDVNGTEL</sequence>
<comment type="caution">
    <text evidence="1">The sequence shown here is derived from an EMBL/GenBank/DDBJ whole genome shotgun (WGS) entry which is preliminary data.</text>
</comment>
<dbReference type="Proteomes" id="UP000038010">
    <property type="component" value="Unassembled WGS sequence"/>
</dbReference>
<keyword evidence="2" id="KW-1185">Reference proteome</keyword>
<evidence type="ECO:0000313" key="2">
    <source>
        <dbReference type="Proteomes" id="UP000038010"/>
    </source>
</evidence>
<name>A0A0N0NM39_9EURO</name>